<dbReference type="AlphaFoldDB" id="A0A5B0M031"/>
<reference evidence="3 4" key="1">
    <citation type="submission" date="2019-05" db="EMBL/GenBank/DDBJ databases">
        <title>Emergence of the Ug99 lineage of the wheat stem rust pathogen through somatic hybridization.</title>
        <authorList>
            <person name="Li F."/>
            <person name="Upadhyaya N.M."/>
            <person name="Sperschneider J."/>
            <person name="Matny O."/>
            <person name="Nguyen-Phuc H."/>
            <person name="Mago R."/>
            <person name="Raley C."/>
            <person name="Miller M.E."/>
            <person name="Silverstein K.A.T."/>
            <person name="Henningsen E."/>
            <person name="Hirsch C.D."/>
            <person name="Visser B."/>
            <person name="Pretorius Z.A."/>
            <person name="Steffenson B.J."/>
            <person name="Schwessinger B."/>
            <person name="Dodds P.N."/>
            <person name="Figueroa M."/>
        </authorList>
    </citation>
    <scope>NUCLEOTIDE SEQUENCE [LARGE SCALE GENOMIC DNA]</scope>
    <source>
        <strain evidence="3 4">Ug99</strain>
    </source>
</reference>
<feature type="coiled-coil region" evidence="1">
    <location>
        <begin position="370"/>
        <end position="408"/>
    </location>
</feature>
<feature type="region of interest" description="Disordered" evidence="2">
    <location>
        <begin position="196"/>
        <end position="215"/>
    </location>
</feature>
<feature type="compositionally biased region" description="Basic and acidic residues" evidence="2">
    <location>
        <begin position="100"/>
        <end position="117"/>
    </location>
</feature>
<dbReference type="Proteomes" id="UP000325313">
    <property type="component" value="Unassembled WGS sequence"/>
</dbReference>
<proteinExistence type="predicted"/>
<keyword evidence="1" id="KW-0175">Coiled coil</keyword>
<evidence type="ECO:0000256" key="1">
    <source>
        <dbReference type="SAM" id="Coils"/>
    </source>
</evidence>
<feature type="compositionally biased region" description="Polar residues" evidence="2">
    <location>
        <begin position="1"/>
        <end position="12"/>
    </location>
</feature>
<evidence type="ECO:0000313" key="3">
    <source>
        <dbReference type="EMBL" id="KAA1070115.1"/>
    </source>
</evidence>
<sequence>MDPVQQTNTTQAAIHPDLRTPTRSVIRRPTAMPTRAKAATLRTASHLMPAGPGVEEEGPGSPVVSRRRSYQRPSINPRRRVTAPLPENRPQLDFPMSRRRSLDTQDDRITKRPREQENLSENRLNSLVAAFQFNMEQKIEFLHRHLAWEKESFNHQLEIDNRRIEWEKQIYDRELYPGNPQFEEEKQDFERRLNGEDGQFERNKETYSKDREKYEQDRAERVDGLLAVERCLPAKKQIISMGFRQMMASPSSFPILMAPLVRPNEDRGRLSMQERIDLASMALPENNRQPDVASSDQQSLPSLEPANDGQGEQREGPADQDQCSFVQVFQAYVDQKAQFYKLHTAWENEKLRLRRDLNRRKHEWEMEKHARQRKADREEHEQRMKARQEEWEARRRTIRLELEQLRDQALARQREEQRLGQLHPHHYNPVYQSGFNPYNY</sequence>
<gene>
    <name evidence="3" type="ORF">PGTUg99_004283</name>
</gene>
<evidence type="ECO:0000313" key="4">
    <source>
        <dbReference type="Proteomes" id="UP000325313"/>
    </source>
</evidence>
<comment type="caution">
    <text evidence="3">The sequence shown here is derived from an EMBL/GenBank/DDBJ whole genome shotgun (WGS) entry which is preliminary data.</text>
</comment>
<name>A0A5B0M031_PUCGR</name>
<protein>
    <submittedName>
        <fullName evidence="3">Uncharacterized protein</fullName>
    </submittedName>
</protein>
<feature type="region of interest" description="Disordered" evidence="2">
    <location>
        <begin position="282"/>
        <end position="320"/>
    </location>
</feature>
<organism evidence="3 4">
    <name type="scientific">Puccinia graminis f. sp. tritici</name>
    <dbReference type="NCBI Taxonomy" id="56615"/>
    <lineage>
        <taxon>Eukaryota</taxon>
        <taxon>Fungi</taxon>
        <taxon>Dikarya</taxon>
        <taxon>Basidiomycota</taxon>
        <taxon>Pucciniomycotina</taxon>
        <taxon>Pucciniomycetes</taxon>
        <taxon>Pucciniales</taxon>
        <taxon>Pucciniaceae</taxon>
        <taxon>Puccinia</taxon>
    </lineage>
</organism>
<dbReference type="EMBL" id="VDEP01000484">
    <property type="protein sequence ID" value="KAA1070115.1"/>
    <property type="molecule type" value="Genomic_DNA"/>
</dbReference>
<feature type="region of interest" description="Disordered" evidence="2">
    <location>
        <begin position="1"/>
        <end position="120"/>
    </location>
</feature>
<evidence type="ECO:0000256" key="2">
    <source>
        <dbReference type="SAM" id="MobiDB-lite"/>
    </source>
</evidence>
<feature type="compositionally biased region" description="Polar residues" evidence="2">
    <location>
        <begin position="286"/>
        <end position="301"/>
    </location>
</feature>
<accession>A0A5B0M031</accession>